<dbReference type="AlphaFoldDB" id="A0AAU7TEW7"/>
<dbReference type="RefSeq" id="WP_350278246.1">
    <property type="nucleotide sequence ID" value="NZ_CP158165.1"/>
</dbReference>
<sequence>MSLPEPVIQRGIAIAGENPMIVLYRPGSDDLVLLASMWKATYSPVGPGRALLIWADPTATGLGAASPTGMYADNPALAQYVWEHFYRDYDTIRGRGIEARPPVPARFTEVSGGDLFHRITCVTTTTTIELEWRDVLDTFQVQTRLTGYETSAIARPCAGADVRVNGVPAHGEVHQPEGWFGSSAALAFAETWREI</sequence>
<gene>
    <name evidence="1" type="ORF">ABN611_03225</name>
</gene>
<accession>A0AAU7TEW7</accession>
<organism evidence="1">
    <name type="scientific">Kribbella sp. HUAS MG21</name>
    <dbReference type="NCBI Taxonomy" id="3160966"/>
    <lineage>
        <taxon>Bacteria</taxon>
        <taxon>Bacillati</taxon>
        <taxon>Actinomycetota</taxon>
        <taxon>Actinomycetes</taxon>
        <taxon>Propionibacteriales</taxon>
        <taxon>Kribbellaceae</taxon>
        <taxon>Kribbella</taxon>
    </lineage>
</organism>
<protein>
    <submittedName>
        <fullName evidence="1">Uncharacterized protein</fullName>
    </submittedName>
</protein>
<evidence type="ECO:0000313" key="1">
    <source>
        <dbReference type="EMBL" id="XBV25434.1"/>
    </source>
</evidence>
<name>A0AAU7TEW7_9ACTN</name>
<dbReference type="EMBL" id="CP158165">
    <property type="protein sequence ID" value="XBV25434.1"/>
    <property type="molecule type" value="Genomic_DNA"/>
</dbReference>
<reference evidence="1" key="1">
    <citation type="submission" date="2024-06" db="EMBL/GenBank/DDBJ databases">
        <title>Kribbella sp. strain HUAS MG21 genome sequences.</title>
        <authorList>
            <person name="Mo P."/>
        </authorList>
    </citation>
    <scope>NUCLEOTIDE SEQUENCE</scope>
    <source>
        <strain evidence="1">HUAS MG21</strain>
    </source>
</reference>
<proteinExistence type="predicted"/>